<feature type="region of interest" description="Disordered" evidence="1">
    <location>
        <begin position="92"/>
        <end position="112"/>
    </location>
</feature>
<name>A0A4V1FZA0_9EURY</name>
<dbReference type="RefSeq" id="WP_138244108.1">
    <property type="nucleotide sequence ID" value="NZ_CP040330.1"/>
</dbReference>
<protein>
    <submittedName>
        <fullName evidence="2">Uncharacterized protein</fullName>
    </submittedName>
</protein>
<evidence type="ECO:0000256" key="1">
    <source>
        <dbReference type="SAM" id="MobiDB-lite"/>
    </source>
</evidence>
<evidence type="ECO:0000313" key="3">
    <source>
        <dbReference type="Proteomes" id="UP000302218"/>
    </source>
</evidence>
<dbReference type="GeneID" id="40264457"/>
<sequence length="124" mass="13819">MIELEWETDRTEGVTLVSAIVTNALTTPQIVRIENRVDGPLWTPNGERQSAPEWSDGCWEGLVEPNRCRGFGFATPMELAAVADPPLAVTETRRASNDRAPEPTDVFASMADWRPPLESLERVR</sequence>
<reference evidence="3" key="1">
    <citation type="submission" date="2019-05" db="EMBL/GenBank/DDBJ databases">
        <title>Genome sequence and methylation pattern of the halophilic Archaeon Natrinema versiforme BOL5-4.</title>
        <authorList>
            <person name="DasSarma P."/>
            <person name="Anton B.P."/>
            <person name="DasSarma S.L."/>
            <person name="Martinez F.L."/>
            <person name="Guzman D."/>
            <person name="Roberts R.J."/>
            <person name="DasSarma S."/>
        </authorList>
    </citation>
    <scope>NUCLEOTIDE SEQUENCE [LARGE SCALE GENOMIC DNA]</scope>
    <source>
        <strain evidence="3">BOL5-4</strain>
    </source>
</reference>
<proteinExistence type="predicted"/>
<dbReference type="Proteomes" id="UP000302218">
    <property type="component" value="Chromosome"/>
</dbReference>
<gene>
    <name evidence="2" type="ORF">FEJ81_04255</name>
</gene>
<feature type="compositionally biased region" description="Basic and acidic residues" evidence="1">
    <location>
        <begin position="92"/>
        <end position="102"/>
    </location>
</feature>
<dbReference type="EMBL" id="CP040330">
    <property type="protein sequence ID" value="QCS41601.1"/>
    <property type="molecule type" value="Genomic_DNA"/>
</dbReference>
<dbReference type="InterPro" id="IPR057179">
    <property type="entry name" value="DUF7857"/>
</dbReference>
<dbReference type="OrthoDB" id="193731at2157"/>
<dbReference type="Pfam" id="PF25256">
    <property type="entry name" value="DUF7857"/>
    <property type="match status" value="1"/>
</dbReference>
<organism evidence="2 3">
    <name type="scientific">Natrinema versiforme</name>
    <dbReference type="NCBI Taxonomy" id="88724"/>
    <lineage>
        <taxon>Archaea</taxon>
        <taxon>Methanobacteriati</taxon>
        <taxon>Methanobacteriota</taxon>
        <taxon>Stenosarchaea group</taxon>
        <taxon>Halobacteria</taxon>
        <taxon>Halobacteriales</taxon>
        <taxon>Natrialbaceae</taxon>
        <taxon>Natrinema</taxon>
    </lineage>
</organism>
<accession>A0A4V1FZA0</accession>
<dbReference type="AlphaFoldDB" id="A0A4V1FZA0"/>
<evidence type="ECO:0000313" key="2">
    <source>
        <dbReference type="EMBL" id="QCS41601.1"/>
    </source>
</evidence>
<dbReference type="KEGG" id="nvr:FEJ81_04255"/>